<dbReference type="PANTHER" id="PTHR35201:SF4">
    <property type="entry name" value="BETA-PINACENE SYNTHASE-RELATED"/>
    <property type="match status" value="1"/>
</dbReference>
<reference evidence="7 8" key="1">
    <citation type="submission" date="2019-02" db="EMBL/GenBank/DDBJ databases">
        <title>Genome sequencing of the rare red list fungi Hericium alpestre (H. flagellum).</title>
        <authorList>
            <person name="Buettner E."/>
            <person name="Kellner H."/>
        </authorList>
    </citation>
    <scope>NUCLEOTIDE SEQUENCE [LARGE SCALE GENOMIC DNA]</scope>
    <source>
        <strain evidence="7 8">DSM 108284</strain>
    </source>
</reference>
<dbReference type="InterPro" id="IPR008949">
    <property type="entry name" value="Isoprenoid_synthase_dom_sf"/>
</dbReference>
<comment type="similarity">
    <text evidence="2 6">Belongs to the terpene synthase family.</text>
</comment>
<proteinExistence type="inferred from homology"/>
<accession>A0A4Y9ZUR2</accession>
<dbReference type="SUPFAM" id="SSF48576">
    <property type="entry name" value="Terpenoid synthases"/>
    <property type="match status" value="1"/>
</dbReference>
<keyword evidence="5 6" id="KW-0456">Lyase</keyword>
<keyword evidence="8" id="KW-1185">Reference proteome</keyword>
<dbReference type="Proteomes" id="UP000298061">
    <property type="component" value="Unassembled WGS sequence"/>
</dbReference>
<dbReference type="SFLD" id="SFLDG01020">
    <property type="entry name" value="Terpene_Cyclase_Like_2"/>
    <property type="match status" value="1"/>
</dbReference>
<name>A0A4Y9ZUR2_9AGAM</name>
<organism evidence="7 8">
    <name type="scientific">Hericium alpestre</name>
    <dbReference type="NCBI Taxonomy" id="135208"/>
    <lineage>
        <taxon>Eukaryota</taxon>
        <taxon>Fungi</taxon>
        <taxon>Dikarya</taxon>
        <taxon>Basidiomycota</taxon>
        <taxon>Agaricomycotina</taxon>
        <taxon>Agaricomycetes</taxon>
        <taxon>Russulales</taxon>
        <taxon>Hericiaceae</taxon>
        <taxon>Hericium</taxon>
    </lineage>
</organism>
<comment type="caution">
    <text evidence="7">The sequence shown here is derived from an EMBL/GenBank/DDBJ whole genome shotgun (WGS) entry which is preliminary data.</text>
</comment>
<keyword evidence="3 6" id="KW-0479">Metal-binding</keyword>
<dbReference type="Gene3D" id="1.10.600.10">
    <property type="entry name" value="Farnesyl Diphosphate Synthase"/>
    <property type="match status" value="1"/>
</dbReference>
<evidence type="ECO:0000313" key="8">
    <source>
        <dbReference type="Proteomes" id="UP000298061"/>
    </source>
</evidence>
<gene>
    <name evidence="7" type="ORF">EWM64_g6101</name>
</gene>
<sequence>MPSLTQPMARSFYLPDLLSLSTPFKGSTNPHYKMAAAESRAWVNSYNVFTDRKRAFFVQGCNELLVSRTYPHAGYEEFRTCCDFVNLLFVVDEVSDDQNGEDARRTGEVYLNAMRDPEFDDGSALAKMTKEFRARLLRSTGPHAFARFLKHSEDYIDCVAKEAEYRERGEVLDMESFKHLRRENSAIRLCFGLFEFTLGIDLPDGVFQDPVFSRLYWAAADMVCWANDVYSYNVEQAKGHTGNNIVTVLMKATGLDLQGASDFIGVYYKELMDRYLADKAQLPSFGPSLDRDVALYIRAMENWPIGNLEWSFETNRYFGPMHDQVKRTRLVLLKPAAVEEDDE</sequence>
<dbReference type="PANTHER" id="PTHR35201">
    <property type="entry name" value="TERPENE SYNTHASE"/>
    <property type="match status" value="1"/>
</dbReference>
<dbReference type="STRING" id="135208.A0A4Y9ZUR2"/>
<evidence type="ECO:0000256" key="4">
    <source>
        <dbReference type="ARBA" id="ARBA00022842"/>
    </source>
</evidence>
<dbReference type="OrthoDB" id="2861623at2759"/>
<evidence type="ECO:0000256" key="1">
    <source>
        <dbReference type="ARBA" id="ARBA00001946"/>
    </source>
</evidence>
<evidence type="ECO:0000256" key="2">
    <source>
        <dbReference type="ARBA" id="ARBA00006333"/>
    </source>
</evidence>
<dbReference type="EMBL" id="SFCI01000794">
    <property type="protein sequence ID" value="TFY77910.1"/>
    <property type="molecule type" value="Genomic_DNA"/>
</dbReference>
<dbReference type="GO" id="GO:0046872">
    <property type="term" value="F:metal ion binding"/>
    <property type="evidence" value="ECO:0007669"/>
    <property type="project" value="UniProtKB-KW"/>
</dbReference>
<comment type="cofactor">
    <cofactor evidence="1 6">
        <name>Mg(2+)</name>
        <dbReference type="ChEBI" id="CHEBI:18420"/>
    </cofactor>
</comment>
<evidence type="ECO:0000256" key="3">
    <source>
        <dbReference type="ARBA" id="ARBA00022723"/>
    </source>
</evidence>
<dbReference type="InterPro" id="IPR034686">
    <property type="entry name" value="Terpene_cyclase-like_2"/>
</dbReference>
<dbReference type="AlphaFoldDB" id="A0A4Y9ZUR2"/>
<dbReference type="EC" id="4.2.3.-" evidence="6"/>
<protein>
    <recommendedName>
        <fullName evidence="6">Terpene synthase</fullName>
        <ecNumber evidence="6">4.2.3.-</ecNumber>
    </recommendedName>
</protein>
<dbReference type="GO" id="GO:0008299">
    <property type="term" value="P:isoprenoid biosynthetic process"/>
    <property type="evidence" value="ECO:0007669"/>
    <property type="project" value="UniProtKB-ARBA"/>
</dbReference>
<keyword evidence="4 6" id="KW-0460">Magnesium</keyword>
<evidence type="ECO:0000313" key="7">
    <source>
        <dbReference type="EMBL" id="TFY77910.1"/>
    </source>
</evidence>
<evidence type="ECO:0000256" key="5">
    <source>
        <dbReference type="ARBA" id="ARBA00023239"/>
    </source>
</evidence>
<dbReference type="SFLD" id="SFLDS00005">
    <property type="entry name" value="Isoprenoid_Synthase_Type_I"/>
    <property type="match status" value="1"/>
</dbReference>
<dbReference type="GO" id="GO:0010333">
    <property type="term" value="F:terpene synthase activity"/>
    <property type="evidence" value="ECO:0007669"/>
    <property type="project" value="InterPro"/>
</dbReference>
<evidence type="ECO:0000256" key="6">
    <source>
        <dbReference type="RuleBase" id="RU366034"/>
    </source>
</evidence>
<dbReference type="Pfam" id="PF19086">
    <property type="entry name" value="Terpene_syn_C_2"/>
    <property type="match status" value="1"/>
</dbReference>